<dbReference type="PANTHER" id="PTHR44757">
    <property type="entry name" value="DIGUANYLATE CYCLASE DGCP"/>
    <property type="match status" value="1"/>
</dbReference>
<dbReference type="PANTHER" id="PTHR44757:SF10">
    <property type="entry name" value="MEMBRANE PROTEIN"/>
    <property type="match status" value="1"/>
</dbReference>
<dbReference type="InterPro" id="IPR043128">
    <property type="entry name" value="Rev_trsase/Diguanyl_cyclase"/>
</dbReference>
<dbReference type="NCBIfam" id="TIGR00254">
    <property type="entry name" value="GGDEF"/>
    <property type="match status" value="1"/>
</dbReference>
<keyword evidence="1" id="KW-1133">Transmembrane helix</keyword>
<dbReference type="InterPro" id="IPR035919">
    <property type="entry name" value="EAL_sf"/>
</dbReference>
<evidence type="ECO:0000256" key="1">
    <source>
        <dbReference type="SAM" id="Phobius"/>
    </source>
</evidence>
<name>A0A4Y9PH01_9BRAD</name>
<evidence type="ECO:0000313" key="4">
    <source>
        <dbReference type="EMBL" id="TFV78642.1"/>
    </source>
</evidence>
<dbReference type="SUPFAM" id="SSF55073">
    <property type="entry name" value="Nucleotide cyclase"/>
    <property type="match status" value="1"/>
</dbReference>
<keyword evidence="1" id="KW-0472">Membrane</keyword>
<protein>
    <submittedName>
        <fullName evidence="4">EAL domain-containing protein</fullName>
    </submittedName>
</protein>
<accession>A0A4Y9PH01</accession>
<dbReference type="EMBL" id="SPQS01000003">
    <property type="protein sequence ID" value="TFV78642.1"/>
    <property type="molecule type" value="Genomic_DNA"/>
</dbReference>
<dbReference type="Proteomes" id="UP000297700">
    <property type="component" value="Unassembled WGS sequence"/>
</dbReference>
<gene>
    <name evidence="4" type="ORF">E4K64_05500</name>
</gene>
<dbReference type="Pfam" id="PF00990">
    <property type="entry name" value="GGDEF"/>
    <property type="match status" value="1"/>
</dbReference>
<dbReference type="GO" id="GO:0003824">
    <property type="term" value="F:catalytic activity"/>
    <property type="evidence" value="ECO:0007669"/>
    <property type="project" value="UniProtKB-ARBA"/>
</dbReference>
<dbReference type="SMART" id="SM00052">
    <property type="entry name" value="EAL"/>
    <property type="match status" value="1"/>
</dbReference>
<dbReference type="InterPro" id="IPR001633">
    <property type="entry name" value="EAL_dom"/>
</dbReference>
<keyword evidence="1" id="KW-0812">Transmembrane</keyword>
<dbReference type="InterPro" id="IPR052155">
    <property type="entry name" value="Biofilm_reg_signaling"/>
</dbReference>
<evidence type="ECO:0000259" key="2">
    <source>
        <dbReference type="PROSITE" id="PS50883"/>
    </source>
</evidence>
<dbReference type="PROSITE" id="PS50883">
    <property type="entry name" value="EAL"/>
    <property type="match status" value="1"/>
</dbReference>
<feature type="transmembrane region" description="Helical" evidence="1">
    <location>
        <begin position="12"/>
        <end position="31"/>
    </location>
</feature>
<dbReference type="InterPro" id="IPR000160">
    <property type="entry name" value="GGDEF_dom"/>
</dbReference>
<dbReference type="Gene3D" id="3.20.20.450">
    <property type="entry name" value="EAL domain"/>
    <property type="match status" value="1"/>
</dbReference>
<dbReference type="CDD" id="cd01948">
    <property type="entry name" value="EAL"/>
    <property type="match status" value="1"/>
</dbReference>
<feature type="transmembrane region" description="Helical" evidence="1">
    <location>
        <begin position="170"/>
        <end position="193"/>
    </location>
</feature>
<proteinExistence type="predicted"/>
<dbReference type="SUPFAM" id="SSF141868">
    <property type="entry name" value="EAL domain-like"/>
    <property type="match status" value="1"/>
</dbReference>
<evidence type="ECO:0000313" key="5">
    <source>
        <dbReference type="Proteomes" id="UP000297700"/>
    </source>
</evidence>
<dbReference type="SMART" id="SM00267">
    <property type="entry name" value="GGDEF"/>
    <property type="match status" value="1"/>
</dbReference>
<dbReference type="AlphaFoldDB" id="A0A4Y9PH01"/>
<evidence type="ECO:0000259" key="3">
    <source>
        <dbReference type="PROSITE" id="PS50887"/>
    </source>
</evidence>
<dbReference type="FunFam" id="3.30.70.270:FF:000001">
    <property type="entry name" value="Diguanylate cyclase domain protein"/>
    <property type="match status" value="1"/>
</dbReference>
<dbReference type="Pfam" id="PF00563">
    <property type="entry name" value="EAL"/>
    <property type="match status" value="1"/>
</dbReference>
<sequence>MSAFASIWPQRNIIIIVAALAILLLGTGATLKITTDHLLRQDATSTARSWDLEQIAGGEQPSAASIAFFLSARNAGEVFHYEIFNRNGYSQLVSTREKIALVDLSEYSPDAARSVADGQPIVDVRESNSVDRPAFFARAYVPVQADGRPIAVVAAYVDETEQRRSFHNTFLTAAAFLCLLSGLAFSIPAVAWYRETKVKQADRRIRFLAHHDALTGLANRLHLIEKLERALAHLPMRGGGLAVHFIDVDRFKEVNDTLGHDGGDFLLKSIAERLRAAVRSDDMVARLGGDEFVVVQNDIAGRRQAETFARHLATALNASVKFKQREILTTASIGVALAMEEGTTPERLLKSADLALYAAKAAGRNCIRFFVPEMDTELQARIELERAIREAVLNDRFELHYQPLFEIPQRRLAGFEALIRMPAADGTLIPPLAFIPVAEDLRLIDKIGAWVLRQACRTAATWPAHLTVAVNLSPQQFVAGTIGDIVAVALKESGLAPHRLELEITEGLLLGNTEAIVSQLRTLKAMGVAIVMDDFGAGYSSLNYLWRFPFDKIKIDRAFMQGLDGPHCQVGAVVKAIIALGRELNMRVTVEGVETASQAAFLDTADGDQVQGFFFGRPVPASELGASILAGFARTMPSASPVTELHVVNARAER</sequence>
<dbReference type="InterPro" id="IPR029787">
    <property type="entry name" value="Nucleotide_cyclase"/>
</dbReference>
<dbReference type="PROSITE" id="PS50887">
    <property type="entry name" value="GGDEF"/>
    <property type="match status" value="1"/>
</dbReference>
<reference evidence="4 5" key="1">
    <citation type="submission" date="2019-03" db="EMBL/GenBank/DDBJ databases">
        <title>Bradyrhizobium strains diversity.</title>
        <authorList>
            <person name="Urquiaga M.C.O."/>
            <person name="Hungria M."/>
            <person name="Delamuta J.R.M."/>
            <person name="Klepa M.S."/>
        </authorList>
    </citation>
    <scope>NUCLEOTIDE SEQUENCE [LARGE SCALE GENOMIC DNA]</scope>
    <source>
        <strain evidence="4 5">CNPSo 3426</strain>
    </source>
</reference>
<comment type="caution">
    <text evidence="4">The sequence shown here is derived from an EMBL/GenBank/DDBJ whole genome shotgun (WGS) entry which is preliminary data.</text>
</comment>
<feature type="domain" description="EAL" evidence="2">
    <location>
        <begin position="381"/>
        <end position="632"/>
    </location>
</feature>
<dbReference type="RefSeq" id="WP_135162554.1">
    <property type="nucleotide sequence ID" value="NZ_SPQS01000003.1"/>
</dbReference>
<organism evidence="4 5">
    <name type="scientific">Bradyrhizobium frederickii</name>
    <dbReference type="NCBI Taxonomy" id="2560054"/>
    <lineage>
        <taxon>Bacteria</taxon>
        <taxon>Pseudomonadati</taxon>
        <taxon>Pseudomonadota</taxon>
        <taxon>Alphaproteobacteria</taxon>
        <taxon>Hyphomicrobiales</taxon>
        <taxon>Nitrobacteraceae</taxon>
        <taxon>Bradyrhizobium</taxon>
    </lineage>
</organism>
<feature type="domain" description="GGDEF" evidence="3">
    <location>
        <begin position="239"/>
        <end position="372"/>
    </location>
</feature>
<dbReference type="CDD" id="cd01949">
    <property type="entry name" value="GGDEF"/>
    <property type="match status" value="1"/>
</dbReference>
<dbReference type="Gene3D" id="3.30.70.270">
    <property type="match status" value="1"/>
</dbReference>